<gene>
    <name evidence="1" type="ORF">Wenmar_02456</name>
</gene>
<evidence type="ECO:0000313" key="1">
    <source>
        <dbReference type="EMBL" id="KIQ68731.1"/>
    </source>
</evidence>
<comment type="caution">
    <text evidence="1">The sequence shown here is derived from an EMBL/GenBank/DDBJ whole genome shotgun (WGS) entry which is preliminary data.</text>
</comment>
<organism evidence="1 2">
    <name type="scientific">Wenxinia marina DSM 24838</name>
    <dbReference type="NCBI Taxonomy" id="1123501"/>
    <lineage>
        <taxon>Bacteria</taxon>
        <taxon>Pseudomonadati</taxon>
        <taxon>Pseudomonadota</taxon>
        <taxon>Alphaproteobacteria</taxon>
        <taxon>Rhodobacterales</taxon>
        <taxon>Roseobacteraceae</taxon>
        <taxon>Wenxinia</taxon>
    </lineage>
</organism>
<protein>
    <submittedName>
        <fullName evidence="1">Uncharacterized protein</fullName>
    </submittedName>
</protein>
<sequence length="64" mass="6248">MGVAGASQFRPAKVKVSAQGVPCLVAEQGLTASAIVEACGIVHLNGAVPSRHVCGHAAAAARGV</sequence>
<accession>A0A0D0PBE3</accession>
<name>A0A0D0PBE3_9RHOB</name>
<dbReference type="EMBL" id="AONG01000012">
    <property type="protein sequence ID" value="KIQ68731.1"/>
    <property type="molecule type" value="Genomic_DNA"/>
</dbReference>
<evidence type="ECO:0000313" key="2">
    <source>
        <dbReference type="Proteomes" id="UP000035100"/>
    </source>
</evidence>
<dbReference type="AlphaFoldDB" id="A0A0D0PBE3"/>
<dbReference type="Proteomes" id="UP000035100">
    <property type="component" value="Unassembled WGS sequence"/>
</dbReference>
<reference evidence="1 2" key="1">
    <citation type="submission" date="2013-01" db="EMBL/GenBank/DDBJ databases">
        <authorList>
            <person name="Fiebig A."/>
            <person name="Goeker M."/>
            <person name="Klenk H.-P.P."/>
        </authorList>
    </citation>
    <scope>NUCLEOTIDE SEQUENCE [LARGE SCALE GENOMIC DNA]</scope>
    <source>
        <strain evidence="1 2">DSM 24838</strain>
    </source>
</reference>
<proteinExistence type="predicted"/>
<keyword evidence="2" id="KW-1185">Reference proteome</keyword>